<keyword evidence="5 11" id="KW-0732">Signal</keyword>
<reference evidence="13" key="1">
    <citation type="submission" date="2015-07" db="EMBL/GenBank/DDBJ databases">
        <title>MeaNS - Measles Nucleotide Surveillance Program.</title>
        <authorList>
            <person name="Tran T."/>
            <person name="Druce J."/>
        </authorList>
    </citation>
    <scope>NUCLEOTIDE SEQUENCE</scope>
    <source>
        <strain evidence="13">UCB-OBI-ISO-001</strain>
        <tissue evidence="13">Gonad</tissue>
    </source>
</reference>
<dbReference type="EMBL" id="KQ416032">
    <property type="protein sequence ID" value="KOF99071.1"/>
    <property type="molecule type" value="Genomic_DNA"/>
</dbReference>
<feature type="domain" description="Nicastrin small lobe" evidence="12">
    <location>
        <begin position="39"/>
        <end position="214"/>
    </location>
</feature>
<dbReference type="AlphaFoldDB" id="A0A0L8IC70"/>
<feature type="transmembrane region" description="Helical" evidence="10">
    <location>
        <begin position="670"/>
        <end position="692"/>
    </location>
</feature>
<dbReference type="InterPro" id="IPR008710">
    <property type="entry name" value="Nicastrin"/>
</dbReference>
<proteinExistence type="inferred from homology"/>
<keyword evidence="6" id="KW-0914">Notch signaling pathway</keyword>
<dbReference type="OrthoDB" id="755951at2759"/>
<protein>
    <recommendedName>
        <fullName evidence="3">Nicastrin</fullName>
    </recommendedName>
</protein>
<dbReference type="PANTHER" id="PTHR21092">
    <property type="entry name" value="NICASTRIN"/>
    <property type="match status" value="1"/>
</dbReference>
<evidence type="ECO:0000256" key="6">
    <source>
        <dbReference type="ARBA" id="ARBA00022976"/>
    </source>
</evidence>
<evidence type="ECO:0000256" key="11">
    <source>
        <dbReference type="SAM" id="SignalP"/>
    </source>
</evidence>
<comment type="similarity">
    <text evidence="2">Belongs to the nicastrin family.</text>
</comment>
<keyword evidence="7 10" id="KW-1133">Transmembrane helix</keyword>
<feature type="chain" id="PRO_5005584260" description="Nicastrin" evidence="11">
    <location>
        <begin position="24"/>
        <end position="711"/>
    </location>
</feature>
<dbReference type="InterPro" id="IPR041084">
    <property type="entry name" value="Ncstrn_small"/>
</dbReference>
<keyword evidence="9" id="KW-0325">Glycoprotein</keyword>
<dbReference type="Pfam" id="PF18266">
    <property type="entry name" value="Ncstrn_small"/>
    <property type="match status" value="1"/>
</dbReference>
<name>A0A0L8IC70_OCTBM</name>
<evidence type="ECO:0000313" key="13">
    <source>
        <dbReference type="EMBL" id="KOF99071.1"/>
    </source>
</evidence>
<evidence type="ECO:0000256" key="2">
    <source>
        <dbReference type="ARBA" id="ARBA00007717"/>
    </source>
</evidence>
<dbReference type="SUPFAM" id="SSF53187">
    <property type="entry name" value="Zn-dependent exopeptidases"/>
    <property type="match status" value="1"/>
</dbReference>
<sequence length="711" mass="79652">MKGYTIPFSLILLWAIFLWNAAAIRTKDKIYVNIKGQKACFRRLNATHQIGCSSEMNGNVGVVHYVKEKSDSQWILKDGPHAPYVMLIEAANFNLQNITELIDSGRVNGILVIDANGASQLPPEGFSADKSCPNDGYGLYWNNTMYKNCRSVQWNPPGNGMMFQDFSIPIFLLDSPKEVEYIIEKCYEKYNDPENNTGLQYPLCAAELKDYMNAAKDSMTCMRRSSHITSLTTSISQYCDPLSNNNVIGFVNPKSVDDQLAEKSVIIAGSRMDYMNMFENVNNSADNPITSIVALLSAAEAIGRFKEDFINSQENKTILFALFQGEAFDYIGSSRMVYDMEVGSFPTSFRKTGGLSYSRALQKIGLNHLSHFLEVNQLGYRENEAENVWLHTDPISYNSNISTEIDGLVKRIKKIGEQLNVTIMEPDTSRPLPPSSAQRFLRETALPTVMLTNHEKEYTNIYYNSMFDLGELIGVDYIPGGDIENLTLSKQVLLLTNISTVLAQTLFELGTGQNGSHIKANSSIVAELLYCYIWNSSCSIFHSVITSDHVKSFEKFPEMNLYTGVKGNTSPLTLITEKILAYFLGDKLNITDRKLCTKQSNGIVKANWMQGRDHEGLCVTAPTYLTDAISPAFIIDDYDWLSGKYPTWTESIWDNDAMSVRVFLVPSNKLQAVTLFLGVLILCLSMVIVYFLNNRAEVIFPTTSAFPAHDG</sequence>
<feature type="signal peptide" evidence="11">
    <location>
        <begin position="1"/>
        <end position="23"/>
    </location>
</feature>
<evidence type="ECO:0000256" key="10">
    <source>
        <dbReference type="SAM" id="Phobius"/>
    </source>
</evidence>
<dbReference type="STRING" id="37653.A0A0L8IC70"/>
<evidence type="ECO:0000256" key="8">
    <source>
        <dbReference type="ARBA" id="ARBA00023136"/>
    </source>
</evidence>
<dbReference type="GO" id="GO:0007219">
    <property type="term" value="P:Notch signaling pathway"/>
    <property type="evidence" value="ECO:0007669"/>
    <property type="project" value="UniProtKB-KW"/>
</dbReference>
<organism evidence="13">
    <name type="scientific">Octopus bimaculoides</name>
    <name type="common">California two-spotted octopus</name>
    <dbReference type="NCBI Taxonomy" id="37653"/>
    <lineage>
        <taxon>Eukaryota</taxon>
        <taxon>Metazoa</taxon>
        <taxon>Spiralia</taxon>
        <taxon>Lophotrochozoa</taxon>
        <taxon>Mollusca</taxon>
        <taxon>Cephalopoda</taxon>
        <taxon>Coleoidea</taxon>
        <taxon>Octopodiformes</taxon>
        <taxon>Octopoda</taxon>
        <taxon>Incirrata</taxon>
        <taxon>Octopodidae</taxon>
        <taxon>Octopus</taxon>
    </lineage>
</organism>
<dbReference type="Pfam" id="PF05450">
    <property type="entry name" value="Nicastrin"/>
    <property type="match status" value="1"/>
</dbReference>
<evidence type="ECO:0000256" key="1">
    <source>
        <dbReference type="ARBA" id="ARBA00004479"/>
    </source>
</evidence>
<dbReference type="GO" id="GO:0005886">
    <property type="term" value="C:plasma membrane"/>
    <property type="evidence" value="ECO:0007669"/>
    <property type="project" value="TreeGrafter"/>
</dbReference>
<evidence type="ECO:0000256" key="9">
    <source>
        <dbReference type="ARBA" id="ARBA00023180"/>
    </source>
</evidence>
<evidence type="ECO:0000256" key="7">
    <source>
        <dbReference type="ARBA" id="ARBA00022989"/>
    </source>
</evidence>
<dbReference type="GO" id="GO:0007220">
    <property type="term" value="P:Notch receptor processing"/>
    <property type="evidence" value="ECO:0007669"/>
    <property type="project" value="TreeGrafter"/>
</dbReference>
<keyword evidence="4 10" id="KW-0812">Transmembrane</keyword>
<evidence type="ECO:0000259" key="12">
    <source>
        <dbReference type="Pfam" id="PF18266"/>
    </source>
</evidence>
<evidence type="ECO:0000256" key="5">
    <source>
        <dbReference type="ARBA" id="ARBA00022729"/>
    </source>
</evidence>
<dbReference type="GO" id="GO:0016485">
    <property type="term" value="P:protein processing"/>
    <property type="evidence" value="ECO:0007669"/>
    <property type="project" value="InterPro"/>
</dbReference>
<dbReference type="Gene3D" id="3.40.630.10">
    <property type="entry name" value="Zn peptidases"/>
    <property type="match status" value="1"/>
</dbReference>
<evidence type="ECO:0000256" key="4">
    <source>
        <dbReference type="ARBA" id="ARBA00022692"/>
    </source>
</evidence>
<accession>A0A0L8IC70</accession>
<evidence type="ECO:0000256" key="3">
    <source>
        <dbReference type="ARBA" id="ARBA00015303"/>
    </source>
</evidence>
<comment type="subcellular location">
    <subcellularLocation>
        <location evidence="1">Membrane</location>
        <topology evidence="1">Single-pass type I membrane protein</topology>
    </subcellularLocation>
</comment>
<gene>
    <name evidence="13" type="ORF">OCBIM_22020714mg</name>
</gene>
<keyword evidence="8 10" id="KW-0472">Membrane</keyword>
<dbReference type="PANTHER" id="PTHR21092:SF0">
    <property type="entry name" value="NICASTRIN"/>
    <property type="match status" value="1"/>
</dbReference>